<dbReference type="GO" id="GO:0003677">
    <property type="term" value="F:DNA binding"/>
    <property type="evidence" value="ECO:0007669"/>
    <property type="project" value="UniProtKB-KW"/>
</dbReference>
<dbReference type="InterPro" id="IPR018490">
    <property type="entry name" value="cNMP-bd_dom_sf"/>
</dbReference>
<dbReference type="EMBL" id="JADZLT010000046">
    <property type="protein sequence ID" value="MBH0237526.1"/>
    <property type="molecule type" value="Genomic_DNA"/>
</dbReference>
<dbReference type="InterPro" id="IPR014710">
    <property type="entry name" value="RmlC-like_jellyroll"/>
</dbReference>
<dbReference type="CDD" id="cd00038">
    <property type="entry name" value="CAP_ED"/>
    <property type="match status" value="1"/>
</dbReference>
<dbReference type="InterPro" id="IPR036390">
    <property type="entry name" value="WH_DNA-bd_sf"/>
</dbReference>
<dbReference type="Gene3D" id="1.10.10.10">
    <property type="entry name" value="Winged helix-like DNA-binding domain superfamily/Winged helix DNA-binding domain"/>
    <property type="match status" value="1"/>
</dbReference>
<feature type="domain" description="HTH crp-type" evidence="4">
    <location>
        <begin position="148"/>
        <end position="222"/>
    </location>
</feature>
<reference evidence="5" key="1">
    <citation type="submission" date="2020-12" db="EMBL/GenBank/DDBJ databases">
        <title>Methylobrevis albus sp. nov., isolated from fresh water lack sediment.</title>
        <authorList>
            <person name="Zou Q."/>
        </authorList>
    </citation>
    <scope>NUCLEOTIDE SEQUENCE</scope>
    <source>
        <strain evidence="5">L22</strain>
    </source>
</reference>
<dbReference type="RefSeq" id="WP_197310624.1">
    <property type="nucleotide sequence ID" value="NZ_JADZLT010000046.1"/>
</dbReference>
<evidence type="ECO:0000313" key="5">
    <source>
        <dbReference type="EMBL" id="MBH0237526.1"/>
    </source>
</evidence>
<name>A0A931I1H1_9HYPH</name>
<protein>
    <submittedName>
        <fullName evidence="5">Crp/Fnr family transcriptional regulator</fullName>
    </submittedName>
</protein>
<dbReference type="Proteomes" id="UP000631694">
    <property type="component" value="Unassembled WGS sequence"/>
</dbReference>
<dbReference type="InterPro" id="IPR012318">
    <property type="entry name" value="HTH_CRP"/>
</dbReference>
<keyword evidence="3" id="KW-0804">Transcription</keyword>
<evidence type="ECO:0000256" key="1">
    <source>
        <dbReference type="ARBA" id="ARBA00023015"/>
    </source>
</evidence>
<dbReference type="SMART" id="SM00419">
    <property type="entry name" value="HTH_CRP"/>
    <property type="match status" value="1"/>
</dbReference>
<organism evidence="5 6">
    <name type="scientific">Methylobrevis albus</name>
    <dbReference type="NCBI Taxonomy" id="2793297"/>
    <lineage>
        <taxon>Bacteria</taxon>
        <taxon>Pseudomonadati</taxon>
        <taxon>Pseudomonadota</taxon>
        <taxon>Alphaproteobacteria</taxon>
        <taxon>Hyphomicrobiales</taxon>
        <taxon>Pleomorphomonadaceae</taxon>
        <taxon>Methylobrevis</taxon>
    </lineage>
</organism>
<dbReference type="SUPFAM" id="SSF46785">
    <property type="entry name" value="Winged helix' DNA-binding domain"/>
    <property type="match status" value="1"/>
</dbReference>
<keyword evidence="1" id="KW-0805">Transcription regulation</keyword>
<evidence type="ECO:0000313" key="6">
    <source>
        <dbReference type="Proteomes" id="UP000631694"/>
    </source>
</evidence>
<dbReference type="PROSITE" id="PS51063">
    <property type="entry name" value="HTH_CRP_2"/>
    <property type="match status" value="1"/>
</dbReference>
<gene>
    <name evidence="5" type="ORF">I5731_06800</name>
</gene>
<keyword evidence="6" id="KW-1185">Reference proteome</keyword>
<dbReference type="Gene3D" id="2.60.120.10">
    <property type="entry name" value="Jelly Rolls"/>
    <property type="match status" value="1"/>
</dbReference>
<comment type="caution">
    <text evidence="5">The sequence shown here is derived from an EMBL/GenBank/DDBJ whole genome shotgun (WGS) entry which is preliminary data.</text>
</comment>
<dbReference type="SUPFAM" id="SSF51206">
    <property type="entry name" value="cAMP-binding domain-like"/>
    <property type="match status" value="1"/>
</dbReference>
<accession>A0A931I1H1</accession>
<keyword evidence="2" id="KW-0238">DNA-binding</keyword>
<evidence type="ECO:0000256" key="2">
    <source>
        <dbReference type="ARBA" id="ARBA00023125"/>
    </source>
</evidence>
<dbReference type="InterPro" id="IPR036388">
    <property type="entry name" value="WH-like_DNA-bd_sf"/>
</dbReference>
<dbReference type="Pfam" id="PF00027">
    <property type="entry name" value="cNMP_binding"/>
    <property type="match status" value="1"/>
</dbReference>
<dbReference type="AlphaFoldDB" id="A0A931I1H1"/>
<dbReference type="GO" id="GO:0006355">
    <property type="term" value="P:regulation of DNA-templated transcription"/>
    <property type="evidence" value="ECO:0007669"/>
    <property type="project" value="InterPro"/>
</dbReference>
<sequence length="242" mass="26807">MSCFDTSHLVRSIVRRAELSSDDIALIEALDGEIVTVRPGTEIVPAQQFVQHSCLVISGLAARVQRFGERRQISAVNVPGDFVDVHSLVLRKLEHSVVALSECTIARVPHAQLRAATETSPRLGRALWMLTAIEAAVHRTWIASLGRRSSIEHMAHFFCEMRLRLGLVGLVEADAFTFPVTQVDLADVLGLTPVHVNRSLKQLREGGMLVWRDRSVALRDIPALEALAAFDPTYLSLDQMTR</sequence>
<dbReference type="Pfam" id="PF13545">
    <property type="entry name" value="HTH_Crp_2"/>
    <property type="match status" value="1"/>
</dbReference>
<evidence type="ECO:0000256" key="3">
    <source>
        <dbReference type="ARBA" id="ARBA00023163"/>
    </source>
</evidence>
<dbReference type="InterPro" id="IPR000595">
    <property type="entry name" value="cNMP-bd_dom"/>
</dbReference>
<evidence type="ECO:0000259" key="4">
    <source>
        <dbReference type="PROSITE" id="PS51063"/>
    </source>
</evidence>
<proteinExistence type="predicted"/>